<feature type="transmembrane region" description="Helical" evidence="7">
    <location>
        <begin position="95"/>
        <end position="117"/>
    </location>
</feature>
<dbReference type="EMBL" id="JACHMG010000001">
    <property type="protein sequence ID" value="MBB4683780.1"/>
    <property type="molecule type" value="Genomic_DNA"/>
</dbReference>
<dbReference type="PROSITE" id="PS00216">
    <property type="entry name" value="SUGAR_TRANSPORT_1"/>
    <property type="match status" value="1"/>
</dbReference>
<feature type="transmembrane region" description="Helical" evidence="7">
    <location>
        <begin position="354"/>
        <end position="374"/>
    </location>
</feature>
<dbReference type="InterPro" id="IPR005829">
    <property type="entry name" value="Sugar_transporter_CS"/>
</dbReference>
<sequence length="430" mass="45021">MPEERLFRGPAPAVAPPAPPLDSRRWWILVIIGVAQLMVTLDTSIVNIALPSAQADLGFSDGSRQWIITAYALAFASLLLLSGRLADLFGRKPALLIGAAGFATASILGGVSTSFGMLVAARALQGVFAALLAPAALSLLNTTFTDSRERAKAFGIFGAIGASGTVVGLLIGGALTQALDWRWTMFVNVLFSAVALFGGWKLLTNTRDAANSRLDLPGTVLISAGLFAVVFGLSNAESQHWDSPLTWGFLLAGVLLVAAFAWWQTRAEHPLLPLRILTDRNRAASFATLLLTGAGLFGVLLFLTYYLQLDLGFSPITTGLAFLPMIVLMMGVAQFSTMKLVPRSVNAMQQVGGSIGTALLNTLAAGAAAAFLVGKNPADPTARADAAIASYTTAFWWAAGLFAAGAVLTALLYRRKAVEPATAEAAPSPS</sequence>
<dbReference type="Proteomes" id="UP000581769">
    <property type="component" value="Unassembled WGS sequence"/>
</dbReference>
<feature type="transmembrane region" description="Helical" evidence="7">
    <location>
        <begin position="153"/>
        <end position="175"/>
    </location>
</feature>
<dbReference type="Gene3D" id="1.20.1720.10">
    <property type="entry name" value="Multidrug resistance protein D"/>
    <property type="match status" value="1"/>
</dbReference>
<evidence type="ECO:0000313" key="9">
    <source>
        <dbReference type="EMBL" id="MBB4683780.1"/>
    </source>
</evidence>
<dbReference type="PANTHER" id="PTHR42718">
    <property type="entry name" value="MAJOR FACILITATOR SUPERFAMILY MULTIDRUG TRANSPORTER MFSC"/>
    <property type="match status" value="1"/>
</dbReference>
<feature type="transmembrane region" description="Helical" evidence="7">
    <location>
        <begin position="123"/>
        <end position="141"/>
    </location>
</feature>
<evidence type="ECO:0000313" key="10">
    <source>
        <dbReference type="Proteomes" id="UP000581769"/>
    </source>
</evidence>
<dbReference type="InterPro" id="IPR011701">
    <property type="entry name" value="MFS"/>
</dbReference>
<feature type="transmembrane region" description="Helical" evidence="7">
    <location>
        <begin position="214"/>
        <end position="233"/>
    </location>
</feature>
<keyword evidence="5 7" id="KW-1133">Transmembrane helix</keyword>
<evidence type="ECO:0000256" key="4">
    <source>
        <dbReference type="ARBA" id="ARBA00022692"/>
    </source>
</evidence>
<comment type="caution">
    <text evidence="9">The sequence shown here is derived from an EMBL/GenBank/DDBJ whole genome shotgun (WGS) entry which is preliminary data.</text>
</comment>
<gene>
    <name evidence="9" type="ORF">BJY18_001265</name>
</gene>
<keyword evidence="10" id="KW-1185">Reference proteome</keyword>
<accession>A0A840IPB0</accession>
<feature type="transmembrane region" description="Helical" evidence="7">
    <location>
        <begin position="394"/>
        <end position="413"/>
    </location>
</feature>
<feature type="transmembrane region" description="Helical" evidence="7">
    <location>
        <begin position="284"/>
        <end position="307"/>
    </location>
</feature>
<dbReference type="PRINTS" id="PR01036">
    <property type="entry name" value="TCRTETB"/>
</dbReference>
<keyword evidence="3" id="KW-1003">Cell membrane</keyword>
<feature type="transmembrane region" description="Helical" evidence="7">
    <location>
        <begin position="26"/>
        <end position="46"/>
    </location>
</feature>
<dbReference type="PANTHER" id="PTHR42718:SF46">
    <property type="entry name" value="BLR6921 PROTEIN"/>
    <property type="match status" value="1"/>
</dbReference>
<dbReference type="PROSITE" id="PS50850">
    <property type="entry name" value="MFS"/>
    <property type="match status" value="1"/>
</dbReference>
<dbReference type="GO" id="GO:0022857">
    <property type="term" value="F:transmembrane transporter activity"/>
    <property type="evidence" value="ECO:0007669"/>
    <property type="project" value="InterPro"/>
</dbReference>
<dbReference type="AlphaFoldDB" id="A0A840IPB0"/>
<evidence type="ECO:0000256" key="7">
    <source>
        <dbReference type="SAM" id="Phobius"/>
    </source>
</evidence>
<protein>
    <submittedName>
        <fullName evidence="9">MFS family permease</fullName>
    </submittedName>
</protein>
<dbReference type="SUPFAM" id="SSF103473">
    <property type="entry name" value="MFS general substrate transporter"/>
    <property type="match status" value="1"/>
</dbReference>
<dbReference type="Pfam" id="PF07690">
    <property type="entry name" value="MFS_1"/>
    <property type="match status" value="1"/>
</dbReference>
<name>A0A840IPB0_9PSEU</name>
<dbReference type="InterPro" id="IPR020846">
    <property type="entry name" value="MFS_dom"/>
</dbReference>
<proteinExistence type="predicted"/>
<comment type="subcellular location">
    <subcellularLocation>
        <location evidence="1">Cell membrane</location>
        <topology evidence="1">Multi-pass membrane protein</topology>
    </subcellularLocation>
</comment>
<evidence type="ECO:0000256" key="3">
    <source>
        <dbReference type="ARBA" id="ARBA00022475"/>
    </source>
</evidence>
<feature type="transmembrane region" description="Helical" evidence="7">
    <location>
        <begin position="245"/>
        <end position="263"/>
    </location>
</feature>
<evidence type="ECO:0000256" key="5">
    <source>
        <dbReference type="ARBA" id="ARBA00022989"/>
    </source>
</evidence>
<keyword evidence="4 7" id="KW-0812">Transmembrane</keyword>
<feature type="transmembrane region" description="Helical" evidence="7">
    <location>
        <begin position="66"/>
        <end position="83"/>
    </location>
</feature>
<reference evidence="9 10" key="1">
    <citation type="submission" date="2020-08" db="EMBL/GenBank/DDBJ databases">
        <title>Sequencing the genomes of 1000 actinobacteria strains.</title>
        <authorList>
            <person name="Klenk H.-P."/>
        </authorList>
    </citation>
    <scope>NUCLEOTIDE SEQUENCE [LARGE SCALE GENOMIC DNA]</scope>
    <source>
        <strain evidence="9 10">DSM 45859</strain>
    </source>
</reference>
<feature type="transmembrane region" description="Helical" evidence="7">
    <location>
        <begin position="313"/>
        <end position="333"/>
    </location>
</feature>
<evidence type="ECO:0000256" key="2">
    <source>
        <dbReference type="ARBA" id="ARBA00022448"/>
    </source>
</evidence>
<evidence type="ECO:0000256" key="1">
    <source>
        <dbReference type="ARBA" id="ARBA00004651"/>
    </source>
</evidence>
<evidence type="ECO:0000259" key="8">
    <source>
        <dbReference type="PROSITE" id="PS50850"/>
    </source>
</evidence>
<dbReference type="CDD" id="cd17321">
    <property type="entry name" value="MFS_MMR_MDR_like"/>
    <property type="match status" value="1"/>
</dbReference>
<organism evidence="9 10">
    <name type="scientific">Amycolatopsis jiangsuensis</name>
    <dbReference type="NCBI Taxonomy" id="1181879"/>
    <lineage>
        <taxon>Bacteria</taxon>
        <taxon>Bacillati</taxon>
        <taxon>Actinomycetota</taxon>
        <taxon>Actinomycetes</taxon>
        <taxon>Pseudonocardiales</taxon>
        <taxon>Pseudonocardiaceae</taxon>
        <taxon>Amycolatopsis</taxon>
    </lineage>
</organism>
<feature type="transmembrane region" description="Helical" evidence="7">
    <location>
        <begin position="181"/>
        <end position="202"/>
    </location>
</feature>
<evidence type="ECO:0000256" key="6">
    <source>
        <dbReference type="ARBA" id="ARBA00023136"/>
    </source>
</evidence>
<keyword evidence="2" id="KW-0813">Transport</keyword>
<dbReference type="InterPro" id="IPR036259">
    <property type="entry name" value="MFS_trans_sf"/>
</dbReference>
<feature type="domain" description="Major facilitator superfamily (MFS) profile" evidence="8">
    <location>
        <begin position="28"/>
        <end position="430"/>
    </location>
</feature>
<dbReference type="RefSeq" id="WP_184778485.1">
    <property type="nucleotide sequence ID" value="NZ_JACHMG010000001.1"/>
</dbReference>
<dbReference type="GO" id="GO:0005886">
    <property type="term" value="C:plasma membrane"/>
    <property type="evidence" value="ECO:0007669"/>
    <property type="project" value="UniProtKB-SubCell"/>
</dbReference>
<keyword evidence="6 7" id="KW-0472">Membrane</keyword>